<proteinExistence type="predicted"/>
<evidence type="ECO:0000313" key="2">
    <source>
        <dbReference type="Proteomes" id="UP000886501"/>
    </source>
</evidence>
<comment type="caution">
    <text evidence="1">The sequence shown here is derived from an EMBL/GenBank/DDBJ whole genome shotgun (WGS) entry which is preliminary data.</text>
</comment>
<organism evidence="1 2">
    <name type="scientific">Thelephora ganbajun</name>
    <name type="common">Ganba fungus</name>
    <dbReference type="NCBI Taxonomy" id="370292"/>
    <lineage>
        <taxon>Eukaryota</taxon>
        <taxon>Fungi</taxon>
        <taxon>Dikarya</taxon>
        <taxon>Basidiomycota</taxon>
        <taxon>Agaricomycotina</taxon>
        <taxon>Agaricomycetes</taxon>
        <taxon>Thelephorales</taxon>
        <taxon>Thelephoraceae</taxon>
        <taxon>Thelephora</taxon>
    </lineage>
</organism>
<keyword evidence="2" id="KW-1185">Reference proteome</keyword>
<protein>
    <submittedName>
        <fullName evidence="1">Uncharacterized protein</fullName>
    </submittedName>
</protein>
<accession>A0ACB6ZVY5</accession>
<reference evidence="1" key="2">
    <citation type="journal article" date="2020" name="Nat. Commun.">
        <title>Large-scale genome sequencing of mycorrhizal fungi provides insights into the early evolution of symbiotic traits.</title>
        <authorList>
            <person name="Miyauchi S."/>
            <person name="Kiss E."/>
            <person name="Kuo A."/>
            <person name="Drula E."/>
            <person name="Kohler A."/>
            <person name="Sanchez-Garcia M."/>
            <person name="Morin E."/>
            <person name="Andreopoulos B."/>
            <person name="Barry K.W."/>
            <person name="Bonito G."/>
            <person name="Buee M."/>
            <person name="Carver A."/>
            <person name="Chen C."/>
            <person name="Cichocki N."/>
            <person name="Clum A."/>
            <person name="Culley D."/>
            <person name="Crous P.W."/>
            <person name="Fauchery L."/>
            <person name="Girlanda M."/>
            <person name="Hayes R.D."/>
            <person name="Keri Z."/>
            <person name="LaButti K."/>
            <person name="Lipzen A."/>
            <person name="Lombard V."/>
            <person name="Magnuson J."/>
            <person name="Maillard F."/>
            <person name="Murat C."/>
            <person name="Nolan M."/>
            <person name="Ohm R.A."/>
            <person name="Pangilinan J."/>
            <person name="Pereira M.F."/>
            <person name="Perotto S."/>
            <person name="Peter M."/>
            <person name="Pfister S."/>
            <person name="Riley R."/>
            <person name="Sitrit Y."/>
            <person name="Stielow J.B."/>
            <person name="Szollosi G."/>
            <person name="Zifcakova L."/>
            <person name="Stursova M."/>
            <person name="Spatafora J.W."/>
            <person name="Tedersoo L."/>
            <person name="Vaario L.M."/>
            <person name="Yamada A."/>
            <person name="Yan M."/>
            <person name="Wang P."/>
            <person name="Xu J."/>
            <person name="Bruns T."/>
            <person name="Baldrian P."/>
            <person name="Vilgalys R."/>
            <person name="Dunand C."/>
            <person name="Henrissat B."/>
            <person name="Grigoriev I.V."/>
            <person name="Hibbett D."/>
            <person name="Nagy L.G."/>
            <person name="Martin F.M."/>
        </authorList>
    </citation>
    <scope>NUCLEOTIDE SEQUENCE</scope>
    <source>
        <strain evidence="1">P2</strain>
    </source>
</reference>
<name>A0ACB6ZVY5_THEGA</name>
<sequence length="953" mass="106079">MATIERSREVSQSPDPLLITAIPTPFPRELLQLVRTQQEDIIRPATAPAISTTNLTPAAEQPTQDVQHEPTREDMVSDIVPSIYNVQNSCFMILDDLLSSHLFCGVVAPRTHDATSSQSEASLLYTLISKLRQLDLGESMVEVAPAYNDAALLRELQGRIDRLFDSSDKSPSVDAQLAKTLVSLLSCLQRLLSARARDPIATPSLSTTPLTSTSANPNVYDTLRRSLTELQNDRNLHTPPHSNPVSVVENALLWSQMDTMLEQVMTLCRQRQQALQPLLPPNSSDVFPPEYDLAGSPTDDVPPAYDGPQSPFAYEAKDTKRPSPPQERLASATIQNEKMRLDLEAVTIAIDRLYLVAPQLLDQRVELKASKMAELEKARRAGNSKGKQKQGGPSELEHMVEMIGKASERRITEQTYIMDGDAKTRQERARRRDSEQRQAFVEHLAGHSDSGRLRDQEAVLSNRMRSPEALLTLPEFIREPVPPGAVKVDPHAVLTLPEFMNEPVPPGIDPPKAATKKRSLKGLRKRSLSAPTLDWIFSSGTRTPPERKVHKRAKSPTQPTPGVASLELVYAAEHHENLQHVMVFFNVTGAVVGINLEVDIQSSADNVERFIVLSGAKATLPSPLPARVSPGKPTVKVQSRHFELKLPTVGTPDLPSPSAVEMYDATALSKSMPTTFICSSCSLPLVQSTKVKEYKDLPSEHWQELVDAWMCHSDQRLHDEVMENAKRGFWPKEGEALVGGSYIVFEESGVVNTHIRQLETREVSFREEWFSVKCICGATVGRTRRQPSPDGDGVMCYRLVKYAIKPVSPTTEYVPLRIPLSSFIVEDMMEYVQAHATYRFILHDDEEERPRILIWLFKPSMRIAYSTPAQYLLPKVGSIRGAKVLYRILGPETASIDLVSIVSRYPGFPQAEHLSYPLDICRRLAGLLKESNSAYPDGMKVMTGLDVGFLQRS</sequence>
<reference evidence="1" key="1">
    <citation type="submission" date="2019-10" db="EMBL/GenBank/DDBJ databases">
        <authorList>
            <consortium name="DOE Joint Genome Institute"/>
            <person name="Kuo A."/>
            <person name="Miyauchi S."/>
            <person name="Kiss E."/>
            <person name="Drula E."/>
            <person name="Kohler A."/>
            <person name="Sanchez-Garcia M."/>
            <person name="Andreopoulos B."/>
            <person name="Barry K.W."/>
            <person name="Bonito G."/>
            <person name="Buee M."/>
            <person name="Carver A."/>
            <person name="Chen C."/>
            <person name="Cichocki N."/>
            <person name="Clum A."/>
            <person name="Culley D."/>
            <person name="Crous P.W."/>
            <person name="Fauchery L."/>
            <person name="Girlanda M."/>
            <person name="Hayes R."/>
            <person name="Keri Z."/>
            <person name="Labutti K."/>
            <person name="Lipzen A."/>
            <person name="Lombard V."/>
            <person name="Magnuson J."/>
            <person name="Maillard F."/>
            <person name="Morin E."/>
            <person name="Murat C."/>
            <person name="Nolan M."/>
            <person name="Ohm R."/>
            <person name="Pangilinan J."/>
            <person name="Pereira M."/>
            <person name="Perotto S."/>
            <person name="Peter M."/>
            <person name="Riley R."/>
            <person name="Sitrit Y."/>
            <person name="Stielow B."/>
            <person name="Szollosi G."/>
            <person name="Zifcakova L."/>
            <person name="Stursova M."/>
            <person name="Spatafora J.W."/>
            <person name="Tedersoo L."/>
            <person name="Vaario L.-M."/>
            <person name="Yamada A."/>
            <person name="Yan M."/>
            <person name="Wang P."/>
            <person name="Xu J."/>
            <person name="Bruns T."/>
            <person name="Baldrian P."/>
            <person name="Vilgalys R."/>
            <person name="Henrissat B."/>
            <person name="Grigoriev I.V."/>
            <person name="Hibbett D."/>
            <person name="Nagy L.G."/>
            <person name="Martin F.M."/>
        </authorList>
    </citation>
    <scope>NUCLEOTIDE SEQUENCE</scope>
    <source>
        <strain evidence="1">P2</strain>
    </source>
</reference>
<dbReference type="EMBL" id="MU117963">
    <property type="protein sequence ID" value="KAF9653714.1"/>
    <property type="molecule type" value="Genomic_DNA"/>
</dbReference>
<evidence type="ECO:0000313" key="1">
    <source>
        <dbReference type="EMBL" id="KAF9653714.1"/>
    </source>
</evidence>
<gene>
    <name evidence="1" type="ORF">BDM02DRAFT_3087272</name>
</gene>
<dbReference type="Proteomes" id="UP000886501">
    <property type="component" value="Unassembled WGS sequence"/>
</dbReference>